<evidence type="ECO:0000313" key="3">
    <source>
        <dbReference type="Proteomes" id="UP001228905"/>
    </source>
</evidence>
<evidence type="ECO:0008006" key="4">
    <source>
        <dbReference type="Google" id="ProtNLM"/>
    </source>
</evidence>
<dbReference type="RefSeq" id="WP_307349518.1">
    <property type="nucleotide sequence ID" value="NZ_JAUSVS010000004.1"/>
</dbReference>
<keyword evidence="1" id="KW-0812">Transmembrane</keyword>
<reference evidence="2 3" key="1">
    <citation type="submission" date="2023-07" db="EMBL/GenBank/DDBJ databases">
        <title>Genomic Encyclopedia of Type Strains, Phase IV (KMG-IV): sequencing the most valuable type-strain genomes for metagenomic binning, comparative biology and taxonomic classification.</title>
        <authorList>
            <person name="Goeker M."/>
        </authorList>
    </citation>
    <scope>NUCLEOTIDE SEQUENCE [LARGE SCALE GENOMIC DNA]</scope>
    <source>
        <strain evidence="2 3">DSM 18695</strain>
    </source>
</reference>
<proteinExistence type="predicted"/>
<dbReference type="InterPro" id="IPR045936">
    <property type="entry name" value="DUF6356"/>
</dbReference>
<comment type="caution">
    <text evidence="2">The sequence shown here is derived from an EMBL/GenBank/DDBJ whole genome shotgun (WGS) entry which is preliminary data.</text>
</comment>
<protein>
    <recommendedName>
        <fullName evidence="4">Capsule biosynthesis protein</fullName>
    </recommendedName>
</protein>
<accession>A0ABU0IU64</accession>
<feature type="transmembrane region" description="Helical" evidence="1">
    <location>
        <begin position="22"/>
        <end position="47"/>
    </location>
</feature>
<keyword evidence="1" id="KW-1133">Transmembrane helix</keyword>
<evidence type="ECO:0000313" key="2">
    <source>
        <dbReference type="EMBL" id="MDQ0464683.1"/>
    </source>
</evidence>
<dbReference type="Pfam" id="PF19883">
    <property type="entry name" value="DUF6356"/>
    <property type="match status" value="1"/>
</dbReference>
<evidence type="ECO:0000256" key="1">
    <source>
        <dbReference type="SAM" id="Phobius"/>
    </source>
</evidence>
<name>A0ABU0IU64_9CAUL</name>
<organism evidence="2 3">
    <name type="scientific">Caulobacter ginsengisoli</name>
    <dbReference type="NCBI Taxonomy" id="400775"/>
    <lineage>
        <taxon>Bacteria</taxon>
        <taxon>Pseudomonadati</taxon>
        <taxon>Pseudomonadota</taxon>
        <taxon>Alphaproteobacteria</taxon>
        <taxon>Caulobacterales</taxon>
        <taxon>Caulobacteraceae</taxon>
        <taxon>Caulobacter</taxon>
    </lineage>
</organism>
<dbReference type="Proteomes" id="UP001228905">
    <property type="component" value="Unassembled WGS sequence"/>
</dbReference>
<keyword evidence="1" id="KW-0472">Membrane</keyword>
<gene>
    <name evidence="2" type="ORF">QO010_002467</name>
</gene>
<sequence length="80" mass="8407">MSNPFTDHPNAVNETYGEHMGVAWGVGASLFVASLACFAHGLFPFLFKTTGSRAIVRLYGKVTGRKPDGAGFGDWSGAGV</sequence>
<keyword evidence="3" id="KW-1185">Reference proteome</keyword>
<dbReference type="EMBL" id="JAUSVS010000004">
    <property type="protein sequence ID" value="MDQ0464683.1"/>
    <property type="molecule type" value="Genomic_DNA"/>
</dbReference>